<dbReference type="PANTHER" id="PTHR47424">
    <property type="entry name" value="REGULATORY PROTEIN GAL4"/>
    <property type="match status" value="1"/>
</dbReference>
<dbReference type="SMART" id="SM00906">
    <property type="entry name" value="Fungal_trans"/>
    <property type="match status" value="1"/>
</dbReference>
<evidence type="ECO:0000256" key="4">
    <source>
        <dbReference type="ARBA" id="ARBA00023242"/>
    </source>
</evidence>
<evidence type="ECO:0000256" key="2">
    <source>
        <dbReference type="ARBA" id="ARBA00023125"/>
    </source>
</evidence>
<keyword evidence="9" id="KW-1185">Reference proteome</keyword>
<organism evidence="8 9">
    <name type="scientific">Aspergillus keveii</name>
    <dbReference type="NCBI Taxonomy" id="714993"/>
    <lineage>
        <taxon>Eukaryota</taxon>
        <taxon>Fungi</taxon>
        <taxon>Dikarya</taxon>
        <taxon>Ascomycota</taxon>
        <taxon>Pezizomycotina</taxon>
        <taxon>Eurotiomycetes</taxon>
        <taxon>Eurotiomycetidae</taxon>
        <taxon>Eurotiales</taxon>
        <taxon>Aspergillaceae</taxon>
        <taxon>Aspergillus</taxon>
        <taxon>Aspergillus subgen. Nidulantes</taxon>
    </lineage>
</organism>
<reference evidence="8 9" key="1">
    <citation type="submission" date="2024-07" db="EMBL/GenBank/DDBJ databases">
        <title>Section-level genome sequencing and comparative genomics of Aspergillus sections Usti and Cavernicolus.</title>
        <authorList>
            <consortium name="Lawrence Berkeley National Laboratory"/>
            <person name="Nybo J.L."/>
            <person name="Vesth T.C."/>
            <person name="Theobald S."/>
            <person name="Frisvad J.C."/>
            <person name="Larsen T.O."/>
            <person name="Kjaerboelling I."/>
            <person name="Rothschild-Mancinelli K."/>
            <person name="Lyhne E.K."/>
            <person name="Kogle M.E."/>
            <person name="Barry K."/>
            <person name="Clum A."/>
            <person name="Na H."/>
            <person name="Ledsgaard L."/>
            <person name="Lin J."/>
            <person name="Lipzen A."/>
            <person name="Kuo A."/>
            <person name="Riley R."/>
            <person name="Mondo S."/>
            <person name="Labutti K."/>
            <person name="Haridas S."/>
            <person name="Pangalinan J."/>
            <person name="Salamov A.A."/>
            <person name="Simmons B.A."/>
            <person name="Magnuson J.K."/>
            <person name="Chen J."/>
            <person name="Drula E."/>
            <person name="Henrissat B."/>
            <person name="Wiebenga A."/>
            <person name="Lubbers R.J."/>
            <person name="Gomes A.C."/>
            <person name="Makela M.R."/>
            <person name="Stajich J."/>
            <person name="Grigoriev I.V."/>
            <person name="Mortensen U.H."/>
            <person name="De Vries R.P."/>
            <person name="Baker S.E."/>
            <person name="Andersen M.R."/>
        </authorList>
    </citation>
    <scope>NUCLEOTIDE SEQUENCE [LARGE SCALE GENOMIC DNA]</scope>
    <source>
        <strain evidence="8 9">CBS 209.92</strain>
    </source>
</reference>
<feature type="transmembrane region" description="Helical" evidence="6">
    <location>
        <begin position="572"/>
        <end position="591"/>
    </location>
</feature>
<sequence>MPNSSKRRRVPLACSSCRERKCRRRGVSAEEPCEYLVIAETAKYQSERAYIQTLRDHISLLESSVAAPLPLESSPNHHANGSTPLEPHEECAAVAPSHDAHCEHYPSPATPSVPSSISAMGAAVADVGEADLRDQYFGRSSLVSLVQESAHAFPRPPQPHSARTGATWSTPSPPSCNLSCTSVSSSLLSDDYSLPPRKTVDWLLDVYFTSTHLFYPWVHKDSFLISYHSIWSNEQAPALADLPDVGLGGRNCPTSVFYCALNAMLAMACEFSSMPPHEKRTTSLMFSERMKSLMNIDIFDSGSLAHVQALLLVAMYLQCTSYPKRCWNIVGMAYRTSVGLGLHRGPLEGGDMSRLERAMRWRAWCGCVHMDMVLSMTMGRPAMTPPPYDVPLPSPVDDKYLAMGVDVEQPSNVLSGNQFLYENTRLIRILGKILSTIYHSSEVTVQPETLSTPSLDLQVVLGIDSALDEFQASLHPALHWAFDKERSENADVTCKRLSNVLHARFLHLRLLLYRPAFSDHCSRASKNVEPSNGVAQQWSILGRANCAAGCVQAACDLVESLARATVQDATGAWWYGVFYLISAGIILLLAGSSGAPFDRPSHADRESAWELCIRTLHRMSDVHPSARDYAIVLSGLKQNRQKSTMRPLSAETGRQSGCDDGEIRWAGDGPLHCLSPSRLSDLGETSALGDVLDPFLAHWDNGVGDIMLPAQLLREIDDGLLLPSLF</sequence>
<keyword evidence="2" id="KW-0238">DNA-binding</keyword>
<dbReference type="Proteomes" id="UP001610563">
    <property type="component" value="Unassembled WGS sequence"/>
</dbReference>
<evidence type="ECO:0000256" key="6">
    <source>
        <dbReference type="SAM" id="Phobius"/>
    </source>
</evidence>
<keyword evidence="6" id="KW-0472">Membrane</keyword>
<evidence type="ECO:0000256" key="5">
    <source>
        <dbReference type="SAM" id="MobiDB-lite"/>
    </source>
</evidence>
<evidence type="ECO:0000313" key="9">
    <source>
        <dbReference type="Proteomes" id="UP001610563"/>
    </source>
</evidence>
<evidence type="ECO:0000256" key="3">
    <source>
        <dbReference type="ARBA" id="ARBA00023163"/>
    </source>
</evidence>
<dbReference type="Pfam" id="PF04082">
    <property type="entry name" value="Fungal_trans"/>
    <property type="match status" value="1"/>
</dbReference>
<evidence type="ECO:0000259" key="7">
    <source>
        <dbReference type="SMART" id="SM00906"/>
    </source>
</evidence>
<keyword evidence="3" id="KW-0804">Transcription</keyword>
<proteinExistence type="predicted"/>
<dbReference type="CDD" id="cd12148">
    <property type="entry name" value="fungal_TF_MHR"/>
    <property type="match status" value="1"/>
</dbReference>
<gene>
    <name evidence="8" type="ORF">BJX66DRAFT_325257</name>
</gene>
<feature type="region of interest" description="Disordered" evidence="5">
    <location>
        <begin position="150"/>
        <end position="174"/>
    </location>
</feature>
<evidence type="ECO:0000256" key="1">
    <source>
        <dbReference type="ARBA" id="ARBA00023015"/>
    </source>
</evidence>
<accession>A0ABR4G6J3</accession>
<keyword evidence="1" id="KW-0805">Transcription regulation</keyword>
<keyword evidence="4" id="KW-0539">Nucleus</keyword>
<name>A0ABR4G6J3_9EURO</name>
<dbReference type="InterPro" id="IPR007219">
    <property type="entry name" value="XnlR_reg_dom"/>
</dbReference>
<evidence type="ECO:0000313" key="8">
    <source>
        <dbReference type="EMBL" id="KAL2794630.1"/>
    </source>
</evidence>
<dbReference type="InterPro" id="IPR051127">
    <property type="entry name" value="Fungal_SecMet_Regulators"/>
</dbReference>
<dbReference type="EMBL" id="JBFTWV010000043">
    <property type="protein sequence ID" value="KAL2794630.1"/>
    <property type="molecule type" value="Genomic_DNA"/>
</dbReference>
<feature type="domain" description="Xylanolytic transcriptional activator regulatory" evidence="7">
    <location>
        <begin position="326"/>
        <end position="399"/>
    </location>
</feature>
<keyword evidence="6" id="KW-0812">Transmembrane</keyword>
<dbReference type="PANTHER" id="PTHR47424:SF3">
    <property type="entry name" value="REGULATORY PROTEIN GAL4"/>
    <property type="match status" value="1"/>
</dbReference>
<protein>
    <submittedName>
        <fullName evidence="8">Fungal-specific transcription factor domain-containing protein</fullName>
    </submittedName>
</protein>
<keyword evidence="6" id="KW-1133">Transmembrane helix</keyword>
<comment type="caution">
    <text evidence="8">The sequence shown here is derived from an EMBL/GenBank/DDBJ whole genome shotgun (WGS) entry which is preliminary data.</text>
</comment>